<evidence type="ECO:0000256" key="1">
    <source>
        <dbReference type="ARBA" id="ARBA00022679"/>
    </source>
</evidence>
<name>A0A9D7SK51_9BACT</name>
<dbReference type="CDD" id="cd03809">
    <property type="entry name" value="GT4_MtfB-like"/>
    <property type="match status" value="1"/>
</dbReference>
<organism evidence="3 4">
    <name type="scientific">Candidatus Geothrix skivensis</name>
    <dbReference type="NCBI Taxonomy" id="2954439"/>
    <lineage>
        <taxon>Bacteria</taxon>
        <taxon>Pseudomonadati</taxon>
        <taxon>Acidobacteriota</taxon>
        <taxon>Holophagae</taxon>
        <taxon>Holophagales</taxon>
        <taxon>Holophagaceae</taxon>
        <taxon>Geothrix</taxon>
    </lineage>
</organism>
<sequence length="371" mass="41613">MMRLVVDGTPLCYPLTGIGQYTQSLLGALAVQRPEWEFIVLSPYPPTSPSPFPNVHHDLETSRALSTHRPGWRGWWFDGILPSAVSAAGADVFWAANGLVPFRLAGVKVALTLYDFVPERFPHTMTFAARIYRKWNLRHWLARATWRMPISQAVGDEAQALFSVSTNAVIHPGVDALFTDFVAQPRTDLEPAKADYFVVLGTVEPRKNLAVLIRSLDQLVLEGIWPEGLKVRIVGLNGWLDRQTQDRIDDLETRGIVERLGYVPRELLPGLLANARALLMPSLYEGFGMPIAEAMAVGCPVICSDIPPFREIIGEEPALFHGTDEASIYNAYRSYVTTQQVSRWTQSKDGAELRFTWERSASRFIHVLENR</sequence>
<comment type="caution">
    <text evidence="3">The sequence shown here is derived from an EMBL/GenBank/DDBJ whole genome shotgun (WGS) entry which is preliminary data.</text>
</comment>
<dbReference type="AlphaFoldDB" id="A0A9D7SK51"/>
<feature type="domain" description="Glycosyl transferase family 1" evidence="2">
    <location>
        <begin position="190"/>
        <end position="325"/>
    </location>
</feature>
<dbReference type="GO" id="GO:0016757">
    <property type="term" value="F:glycosyltransferase activity"/>
    <property type="evidence" value="ECO:0007669"/>
    <property type="project" value="InterPro"/>
</dbReference>
<dbReference type="PANTHER" id="PTHR46401:SF2">
    <property type="entry name" value="GLYCOSYLTRANSFERASE WBBK-RELATED"/>
    <property type="match status" value="1"/>
</dbReference>
<dbReference type="SUPFAM" id="SSF53756">
    <property type="entry name" value="UDP-Glycosyltransferase/glycogen phosphorylase"/>
    <property type="match status" value="1"/>
</dbReference>
<evidence type="ECO:0000313" key="4">
    <source>
        <dbReference type="Proteomes" id="UP000886657"/>
    </source>
</evidence>
<keyword evidence="1" id="KW-0808">Transferase</keyword>
<dbReference type="PANTHER" id="PTHR46401">
    <property type="entry name" value="GLYCOSYLTRANSFERASE WBBK-RELATED"/>
    <property type="match status" value="1"/>
</dbReference>
<protein>
    <submittedName>
        <fullName evidence="3">Glycosyltransferase family 4 protein</fullName>
    </submittedName>
</protein>
<dbReference type="Gene3D" id="3.40.50.2000">
    <property type="entry name" value="Glycogen Phosphorylase B"/>
    <property type="match status" value="2"/>
</dbReference>
<reference evidence="3" key="1">
    <citation type="submission" date="2020-10" db="EMBL/GenBank/DDBJ databases">
        <title>Connecting structure to function with the recovery of over 1000 high-quality activated sludge metagenome-assembled genomes encoding full-length rRNA genes using long-read sequencing.</title>
        <authorList>
            <person name="Singleton C.M."/>
            <person name="Petriglieri F."/>
            <person name="Kristensen J.M."/>
            <person name="Kirkegaard R.H."/>
            <person name="Michaelsen T.Y."/>
            <person name="Andersen M.H."/>
            <person name="Karst S.M."/>
            <person name="Dueholm M.S."/>
            <person name="Nielsen P.H."/>
            <person name="Albertsen M."/>
        </authorList>
    </citation>
    <scope>NUCLEOTIDE SEQUENCE</scope>
    <source>
        <strain evidence="3">Skiv_18-Q3-R9-52_MAXAC.067</strain>
    </source>
</reference>
<dbReference type="InterPro" id="IPR001296">
    <property type="entry name" value="Glyco_trans_1"/>
</dbReference>
<gene>
    <name evidence="3" type="ORF">IPP58_15930</name>
</gene>
<accession>A0A9D7SK51</accession>
<dbReference type="Pfam" id="PF00534">
    <property type="entry name" value="Glycos_transf_1"/>
    <property type="match status" value="1"/>
</dbReference>
<evidence type="ECO:0000259" key="2">
    <source>
        <dbReference type="Pfam" id="PF00534"/>
    </source>
</evidence>
<proteinExistence type="predicted"/>
<evidence type="ECO:0000313" key="3">
    <source>
        <dbReference type="EMBL" id="MBK9797937.1"/>
    </source>
</evidence>
<dbReference type="EMBL" id="JADKIO010000012">
    <property type="protein sequence ID" value="MBK9797937.1"/>
    <property type="molecule type" value="Genomic_DNA"/>
</dbReference>
<dbReference type="Proteomes" id="UP000886657">
    <property type="component" value="Unassembled WGS sequence"/>
</dbReference>